<dbReference type="GO" id="GO:0006355">
    <property type="term" value="P:regulation of DNA-templated transcription"/>
    <property type="evidence" value="ECO:0007669"/>
    <property type="project" value="UniProtKB-ARBA"/>
</dbReference>
<protein>
    <submittedName>
        <fullName evidence="4">Uncharacterized protein</fullName>
    </submittedName>
</protein>
<feature type="domain" description="HTH tetR-type" evidence="2">
    <location>
        <begin position="14"/>
        <end position="59"/>
    </location>
</feature>
<keyword evidence="1" id="KW-0238">DNA-binding</keyword>
<dbReference type="InterPro" id="IPR001647">
    <property type="entry name" value="HTH_TetR"/>
</dbReference>
<dbReference type="STRING" id="290052.ASU35_05770"/>
<gene>
    <name evidence="4" type="ORF">ASU35_05770</name>
</gene>
<dbReference type="SUPFAM" id="SSF46689">
    <property type="entry name" value="Homeodomain-like"/>
    <property type="match status" value="1"/>
</dbReference>
<dbReference type="Proteomes" id="UP000054874">
    <property type="component" value="Unassembled WGS sequence"/>
</dbReference>
<keyword evidence="5" id="KW-1185">Reference proteome</keyword>
<dbReference type="EMBL" id="LNAM01000024">
    <property type="protein sequence ID" value="KSV60263.1"/>
    <property type="molecule type" value="Genomic_DNA"/>
</dbReference>
<proteinExistence type="predicted"/>
<evidence type="ECO:0000259" key="3">
    <source>
        <dbReference type="Pfam" id="PF21256"/>
    </source>
</evidence>
<dbReference type="OrthoDB" id="9780939at2"/>
<dbReference type="Pfam" id="PF21256">
    <property type="entry name" value="TetR_C_5-like"/>
    <property type="match status" value="1"/>
</dbReference>
<dbReference type="GO" id="GO:0003677">
    <property type="term" value="F:DNA binding"/>
    <property type="evidence" value="ECO:0007669"/>
    <property type="project" value="UniProtKB-KW"/>
</dbReference>
<name>A0A0V8QI82_9FIRM</name>
<dbReference type="RefSeq" id="WP_058351464.1">
    <property type="nucleotide sequence ID" value="NZ_CABMMD010000024.1"/>
</dbReference>
<evidence type="ECO:0000259" key="2">
    <source>
        <dbReference type="Pfam" id="PF00440"/>
    </source>
</evidence>
<evidence type="ECO:0000313" key="5">
    <source>
        <dbReference type="Proteomes" id="UP000054874"/>
    </source>
</evidence>
<dbReference type="Gene3D" id="1.10.357.10">
    <property type="entry name" value="Tetracycline Repressor, domain 2"/>
    <property type="match status" value="1"/>
</dbReference>
<dbReference type="Gene3D" id="1.10.10.60">
    <property type="entry name" value="Homeodomain-like"/>
    <property type="match status" value="1"/>
</dbReference>
<dbReference type="SUPFAM" id="SSF48498">
    <property type="entry name" value="Tetracyclin repressor-like, C-terminal domain"/>
    <property type="match status" value="1"/>
</dbReference>
<dbReference type="PANTHER" id="PTHR30328:SF54">
    <property type="entry name" value="HTH-TYPE TRANSCRIPTIONAL REPRESSOR SCO4008"/>
    <property type="match status" value="1"/>
</dbReference>
<dbReference type="InterPro" id="IPR050109">
    <property type="entry name" value="HTH-type_TetR-like_transc_reg"/>
</dbReference>
<dbReference type="AlphaFoldDB" id="A0A0V8QI82"/>
<dbReference type="InterPro" id="IPR049488">
    <property type="entry name" value="TM_1030-like_C"/>
</dbReference>
<dbReference type="PANTHER" id="PTHR30328">
    <property type="entry name" value="TRANSCRIPTIONAL REPRESSOR"/>
    <property type="match status" value="1"/>
</dbReference>
<dbReference type="InterPro" id="IPR036271">
    <property type="entry name" value="Tet_transcr_reg_TetR-rel_C_sf"/>
</dbReference>
<dbReference type="PRINTS" id="PR00455">
    <property type="entry name" value="HTHTETR"/>
</dbReference>
<comment type="caution">
    <text evidence="4">The sequence shown here is derived from an EMBL/GenBank/DDBJ whole genome shotgun (WGS) entry which is preliminary data.</text>
</comment>
<dbReference type="Pfam" id="PF00440">
    <property type="entry name" value="TetR_N"/>
    <property type="match status" value="1"/>
</dbReference>
<sequence>MKKEEKTELTKKKILFAAMEEFGSKGYRGASLNAICESGIPKGLLYHNFKNKDALYLACVRLCFQALTKCLKEAEIGNNLEKYMQVRMQFFKEHRLEAGIFFDAVLQPPEGLEEEIRGLKEEFDGLSRGLYREILDSIQLREGITYEEAMMYFIMLQEMFNSSFSRQNTSLSHKMELHERDLPRLLDFMLYGIARRKNEC</sequence>
<reference evidence="4 5" key="1">
    <citation type="submission" date="2015-11" db="EMBL/GenBank/DDBJ databases">
        <title>Butyribacter intestini gen. nov., sp. nov., a butyric acid-producing bacterium of the family Lachnospiraceae isolated from the human faeces.</title>
        <authorList>
            <person name="Zou Y."/>
            <person name="Xue W."/>
            <person name="Luo G."/>
            <person name="Lv M."/>
        </authorList>
    </citation>
    <scope>NUCLEOTIDE SEQUENCE [LARGE SCALE GENOMIC DNA]</scope>
    <source>
        <strain evidence="4 5">ACET-33324</strain>
    </source>
</reference>
<feature type="domain" description="TetR transcriptional regulator TM-1030-like C-terminal" evidence="3">
    <location>
        <begin position="78"/>
        <end position="169"/>
    </location>
</feature>
<accession>A0A0V8QI82</accession>
<dbReference type="InterPro" id="IPR009057">
    <property type="entry name" value="Homeodomain-like_sf"/>
</dbReference>
<evidence type="ECO:0000313" key="4">
    <source>
        <dbReference type="EMBL" id="KSV60263.1"/>
    </source>
</evidence>
<organism evidence="4 5">
    <name type="scientific">Acetivibrio ethanolgignens</name>
    <dbReference type="NCBI Taxonomy" id="290052"/>
    <lineage>
        <taxon>Bacteria</taxon>
        <taxon>Bacillati</taxon>
        <taxon>Bacillota</taxon>
        <taxon>Clostridia</taxon>
        <taxon>Eubacteriales</taxon>
        <taxon>Oscillospiraceae</taxon>
        <taxon>Acetivibrio</taxon>
    </lineage>
</organism>
<evidence type="ECO:0000256" key="1">
    <source>
        <dbReference type="ARBA" id="ARBA00023125"/>
    </source>
</evidence>